<protein>
    <submittedName>
        <fullName evidence="2">Uncharacterized protein</fullName>
    </submittedName>
</protein>
<accession>X1V2K1</accession>
<sequence length="221" mass="25325">DIMKNLSNNSQLKKDSALRIAYLTIILVIFLSSSFLIPNSNNIAEIDRNFNEFSQTPLLADIDSVLFEGNEISLNITDYGNLYKYDQEVSLSSQDPTNVTYFLDDVHDWKSSEINFTIQDIHDTRDWVSDADFIDAGTPFRKYISESNLGSTSPPSRNYSSGLTRDIIHNTISETGAKTMRLHFSRIEIETDWDYLFIFDGDDTLKYVYTGKDTNFLYTLV</sequence>
<dbReference type="AlphaFoldDB" id="X1V2K1"/>
<evidence type="ECO:0000313" key="2">
    <source>
        <dbReference type="EMBL" id="GAI98889.1"/>
    </source>
</evidence>
<dbReference type="EMBL" id="BARW01015785">
    <property type="protein sequence ID" value="GAI98889.1"/>
    <property type="molecule type" value="Genomic_DNA"/>
</dbReference>
<proteinExistence type="predicted"/>
<feature type="non-terminal residue" evidence="2">
    <location>
        <position position="1"/>
    </location>
</feature>
<reference evidence="2" key="1">
    <citation type="journal article" date="2014" name="Front. Microbiol.">
        <title>High frequency of phylogenetically diverse reductive dehalogenase-homologous genes in deep subseafloor sedimentary metagenomes.</title>
        <authorList>
            <person name="Kawai M."/>
            <person name="Futagami T."/>
            <person name="Toyoda A."/>
            <person name="Takaki Y."/>
            <person name="Nishi S."/>
            <person name="Hori S."/>
            <person name="Arai W."/>
            <person name="Tsubouchi T."/>
            <person name="Morono Y."/>
            <person name="Uchiyama I."/>
            <person name="Ito T."/>
            <person name="Fujiyama A."/>
            <person name="Inagaki F."/>
            <person name="Takami H."/>
        </authorList>
    </citation>
    <scope>NUCLEOTIDE SEQUENCE</scope>
    <source>
        <strain evidence="2">Expedition CK06-06</strain>
    </source>
</reference>
<keyword evidence="1" id="KW-0472">Membrane</keyword>
<feature type="transmembrane region" description="Helical" evidence="1">
    <location>
        <begin position="20"/>
        <end position="37"/>
    </location>
</feature>
<organism evidence="2">
    <name type="scientific">marine sediment metagenome</name>
    <dbReference type="NCBI Taxonomy" id="412755"/>
    <lineage>
        <taxon>unclassified sequences</taxon>
        <taxon>metagenomes</taxon>
        <taxon>ecological metagenomes</taxon>
    </lineage>
</organism>
<comment type="caution">
    <text evidence="2">The sequence shown here is derived from an EMBL/GenBank/DDBJ whole genome shotgun (WGS) entry which is preliminary data.</text>
</comment>
<evidence type="ECO:0000256" key="1">
    <source>
        <dbReference type="SAM" id="Phobius"/>
    </source>
</evidence>
<keyword evidence="1" id="KW-1133">Transmembrane helix</keyword>
<keyword evidence="1" id="KW-0812">Transmembrane</keyword>
<gene>
    <name evidence="2" type="ORF">S12H4_27628</name>
</gene>
<name>X1V2K1_9ZZZZ</name>